<dbReference type="SUPFAM" id="SSF90257">
    <property type="entry name" value="Myosin rod fragments"/>
    <property type="match status" value="1"/>
</dbReference>
<evidence type="ECO:0000256" key="2">
    <source>
        <dbReference type="ARBA" id="ARBA00006379"/>
    </source>
</evidence>
<keyword evidence="3 9" id="KW-0158">Chromosome</keyword>
<feature type="compositionally biased region" description="Low complexity" evidence="11">
    <location>
        <begin position="284"/>
        <end position="294"/>
    </location>
</feature>
<reference evidence="14" key="1">
    <citation type="journal article" date="2017" name="Front. Plant Sci.">
        <title>Climate Clever Clovers: New Paradigm to Reduce the Environmental Footprint of Ruminants by Breeding Low Methanogenic Forages Utilizing Haplotype Variation.</title>
        <authorList>
            <person name="Kaur P."/>
            <person name="Appels R."/>
            <person name="Bayer P.E."/>
            <person name="Keeble-Gagnere G."/>
            <person name="Wang J."/>
            <person name="Hirakawa H."/>
            <person name="Shirasawa K."/>
            <person name="Vercoe P."/>
            <person name="Stefanova K."/>
            <person name="Durmic Z."/>
            <person name="Nichols P."/>
            <person name="Revell C."/>
            <person name="Isobe S.N."/>
            <person name="Edwards D."/>
            <person name="Erskine W."/>
        </authorList>
    </citation>
    <scope>NUCLEOTIDE SEQUENCE [LARGE SCALE GENOMIC DNA]</scope>
    <source>
        <strain evidence="14">cv. Daliak</strain>
    </source>
</reference>
<evidence type="ECO:0000256" key="7">
    <source>
        <dbReference type="ARBA" id="ARBA00023306"/>
    </source>
</evidence>
<comment type="subcellular location">
    <subcellularLocation>
        <location evidence="1">Chromosome</location>
        <location evidence="1">Centromere</location>
    </subcellularLocation>
    <subcellularLocation>
        <location evidence="9">Nucleus</location>
    </subcellularLocation>
    <subcellularLocation>
        <location evidence="9">Chromosome</location>
        <location evidence="9">Centromere</location>
        <location evidence="9">Kinetochore</location>
    </subcellularLocation>
</comment>
<gene>
    <name evidence="13" type="ORF">TSUD_110800</name>
</gene>
<keyword evidence="9" id="KW-0995">Kinetochore</keyword>
<dbReference type="InterPro" id="IPR045143">
    <property type="entry name" value="Spc25"/>
</dbReference>
<evidence type="ECO:0000256" key="1">
    <source>
        <dbReference type="ARBA" id="ARBA00004584"/>
    </source>
</evidence>
<keyword evidence="4 9" id="KW-0132">Cell division</keyword>
<feature type="domain" description="Chromosome segregation protein Spc25 C-terminal" evidence="12">
    <location>
        <begin position="154"/>
        <end position="221"/>
    </location>
</feature>
<dbReference type="EMBL" id="DF973240">
    <property type="protein sequence ID" value="GAU21939.1"/>
    <property type="molecule type" value="Genomic_DNA"/>
</dbReference>
<comment type="function">
    <text evidence="9">Acts as a component of the essential kinetochore-associated NDC80 complex, which is required for chromosome segregation and spindle checkpoint activity.</text>
</comment>
<keyword evidence="5 9" id="KW-0498">Mitosis</keyword>
<evidence type="ECO:0000256" key="3">
    <source>
        <dbReference type="ARBA" id="ARBA00022454"/>
    </source>
</evidence>
<dbReference type="AlphaFoldDB" id="A0A2Z6MSL8"/>
<feature type="compositionally biased region" description="Basic residues" evidence="11">
    <location>
        <begin position="273"/>
        <end position="283"/>
    </location>
</feature>
<dbReference type="Pfam" id="PF08234">
    <property type="entry name" value="Spindle_Spc25"/>
    <property type="match status" value="1"/>
</dbReference>
<feature type="compositionally biased region" description="Polar residues" evidence="11">
    <location>
        <begin position="241"/>
        <end position="272"/>
    </location>
</feature>
<keyword evidence="6 10" id="KW-0175">Coiled coil</keyword>
<evidence type="ECO:0000313" key="13">
    <source>
        <dbReference type="EMBL" id="GAU21939.1"/>
    </source>
</evidence>
<keyword evidence="7 9" id="KW-0131">Cell cycle</keyword>
<accession>A0A2Z6MSL8</accession>
<dbReference type="InterPro" id="IPR013255">
    <property type="entry name" value="Spc25_C"/>
</dbReference>
<feature type="coiled-coil region" evidence="10">
    <location>
        <begin position="42"/>
        <end position="104"/>
    </location>
</feature>
<evidence type="ECO:0000256" key="8">
    <source>
        <dbReference type="ARBA" id="ARBA00023328"/>
    </source>
</evidence>
<evidence type="ECO:0000256" key="5">
    <source>
        <dbReference type="ARBA" id="ARBA00022776"/>
    </source>
</evidence>
<evidence type="ECO:0000256" key="4">
    <source>
        <dbReference type="ARBA" id="ARBA00022618"/>
    </source>
</evidence>
<protein>
    <recommendedName>
        <fullName evidence="9">Kinetochore protein SPC25</fullName>
    </recommendedName>
</protein>
<dbReference type="GO" id="GO:0007059">
    <property type="term" value="P:chromosome segregation"/>
    <property type="evidence" value="ECO:0007669"/>
    <property type="project" value="InterPro"/>
</dbReference>
<evidence type="ECO:0000259" key="12">
    <source>
        <dbReference type="Pfam" id="PF08234"/>
    </source>
</evidence>
<dbReference type="GO" id="GO:0031262">
    <property type="term" value="C:Ndc80 complex"/>
    <property type="evidence" value="ECO:0007669"/>
    <property type="project" value="InterPro"/>
</dbReference>
<keyword evidence="14" id="KW-1185">Reference proteome</keyword>
<evidence type="ECO:0000313" key="14">
    <source>
        <dbReference type="Proteomes" id="UP000242715"/>
    </source>
</evidence>
<name>A0A2Z6MSL8_TRISU</name>
<comment type="subunit">
    <text evidence="9">Component of the NDC80 complex.</text>
</comment>
<dbReference type="Proteomes" id="UP000242715">
    <property type="component" value="Unassembled WGS sequence"/>
</dbReference>
<proteinExistence type="inferred from homology"/>
<dbReference type="PANTHER" id="PTHR14281:SF0">
    <property type="entry name" value="KINETOCHORE PROTEIN SPC25"/>
    <property type="match status" value="1"/>
</dbReference>
<dbReference type="Gene3D" id="3.30.457.50">
    <property type="entry name" value="Chromosome segregation protein Spc25"/>
    <property type="match status" value="1"/>
</dbReference>
<dbReference type="CDD" id="cd23784">
    <property type="entry name" value="RWD_Spc25"/>
    <property type="match status" value="1"/>
</dbReference>
<keyword evidence="9" id="KW-0539">Nucleus</keyword>
<feature type="region of interest" description="Disordered" evidence="11">
    <location>
        <begin position="240"/>
        <end position="316"/>
    </location>
</feature>
<comment type="similarity">
    <text evidence="2 9">Belongs to the SPC25 family.</text>
</comment>
<dbReference type="FunFam" id="3.30.457.50:FF:000001">
    <property type="entry name" value="Probable kinetochore protein spc25"/>
    <property type="match status" value="1"/>
</dbReference>
<dbReference type="GO" id="GO:0051301">
    <property type="term" value="P:cell division"/>
    <property type="evidence" value="ECO:0007669"/>
    <property type="project" value="UniProtKB-UniRule"/>
</dbReference>
<sequence length="316" mass="35366">MECSTSNLFDTQVITQKIHTVDSFAVSISKSIQSLKSTSQQTSQYQVQLEQVKGKLKEIEDELVKVLAEKTRKEAKRMALEDAIASAKARVGNLNNSIQEHRNRKQEYTSFLSQHSLALAASEGKINDSIEHTDETHEAISWYNRVLGFHVKGGRGVKFTFKNINLKNPNEEYSFTVCHDNNTYTLLRCEPSLDGIEELVNELNKTDGLFKFVRVMRKKFQEAVAQGSIVSTRVEPGESAFISSSAPGTSVRSDSTTTENEQQVELSGGSTQIKKKNIRRRKSLALLSPDSASSVRQSPRLKKELRINQAIGKQGR</sequence>
<evidence type="ECO:0000256" key="10">
    <source>
        <dbReference type="SAM" id="Coils"/>
    </source>
</evidence>
<evidence type="ECO:0000256" key="9">
    <source>
        <dbReference type="RuleBase" id="RU367150"/>
    </source>
</evidence>
<dbReference type="OrthoDB" id="6353017at2759"/>
<evidence type="ECO:0000256" key="11">
    <source>
        <dbReference type="SAM" id="MobiDB-lite"/>
    </source>
</evidence>
<organism evidence="13 14">
    <name type="scientific">Trifolium subterraneum</name>
    <name type="common">Subterranean clover</name>
    <dbReference type="NCBI Taxonomy" id="3900"/>
    <lineage>
        <taxon>Eukaryota</taxon>
        <taxon>Viridiplantae</taxon>
        <taxon>Streptophyta</taxon>
        <taxon>Embryophyta</taxon>
        <taxon>Tracheophyta</taxon>
        <taxon>Spermatophyta</taxon>
        <taxon>Magnoliopsida</taxon>
        <taxon>eudicotyledons</taxon>
        <taxon>Gunneridae</taxon>
        <taxon>Pentapetalae</taxon>
        <taxon>rosids</taxon>
        <taxon>fabids</taxon>
        <taxon>Fabales</taxon>
        <taxon>Fabaceae</taxon>
        <taxon>Papilionoideae</taxon>
        <taxon>50 kb inversion clade</taxon>
        <taxon>NPAAA clade</taxon>
        <taxon>Hologalegina</taxon>
        <taxon>IRL clade</taxon>
        <taxon>Trifolieae</taxon>
        <taxon>Trifolium</taxon>
    </lineage>
</organism>
<keyword evidence="8 9" id="KW-0137">Centromere</keyword>
<dbReference type="GO" id="GO:0005634">
    <property type="term" value="C:nucleus"/>
    <property type="evidence" value="ECO:0007669"/>
    <property type="project" value="UniProtKB-SubCell"/>
</dbReference>
<evidence type="ECO:0000256" key="6">
    <source>
        <dbReference type="ARBA" id="ARBA00023054"/>
    </source>
</evidence>
<dbReference type="PANTHER" id="PTHR14281">
    <property type="entry name" value="KINETOCHORE PROTEIN SPC25-RELATED"/>
    <property type="match status" value="1"/>
</dbReference>